<dbReference type="Proteomes" id="UP001153620">
    <property type="component" value="Chromosome 1"/>
</dbReference>
<sequence length="239" mass="26977">MDIENYDQVANKIHYKLPKVNKLLANCELNTQLAIEGIEEKLNKVFSINTSDIIVKGRSRKCHDLSKVSSMIKKLNIRGKPTSDMPKKKVRSGSTSSIASDDSNRDYKAEIQSHLKDMRKIIESIHKTSIKEDDGNSAFETVTTSHNNFLQLVFGLQKIANEMAVIASNDSVPSDNPSLSFIDDELIDQLKQLDKCLSDMQKLYENKNPVTNLEKKQNLKLEYTSIINNILGTINNNPH</sequence>
<protein>
    <submittedName>
        <fullName evidence="2">Uncharacterized protein</fullName>
    </submittedName>
</protein>
<feature type="compositionally biased region" description="Low complexity" evidence="1">
    <location>
        <begin position="92"/>
        <end position="101"/>
    </location>
</feature>
<gene>
    <name evidence="2" type="ORF">CHIRRI_LOCUS4419</name>
</gene>
<reference evidence="2" key="2">
    <citation type="submission" date="2022-10" db="EMBL/GenBank/DDBJ databases">
        <authorList>
            <consortium name="ENA_rothamsted_submissions"/>
            <consortium name="culmorum"/>
            <person name="King R."/>
        </authorList>
    </citation>
    <scope>NUCLEOTIDE SEQUENCE</scope>
</reference>
<name>A0A9N9RR92_9DIPT</name>
<dbReference type="EMBL" id="OU895877">
    <property type="protein sequence ID" value="CAG9801493.1"/>
    <property type="molecule type" value="Genomic_DNA"/>
</dbReference>
<keyword evidence="3" id="KW-1185">Reference proteome</keyword>
<reference evidence="2" key="1">
    <citation type="submission" date="2022-01" db="EMBL/GenBank/DDBJ databases">
        <authorList>
            <person name="King R."/>
        </authorList>
    </citation>
    <scope>NUCLEOTIDE SEQUENCE</scope>
</reference>
<dbReference type="OrthoDB" id="10577456at2759"/>
<organism evidence="2 3">
    <name type="scientific">Chironomus riparius</name>
    <dbReference type="NCBI Taxonomy" id="315576"/>
    <lineage>
        <taxon>Eukaryota</taxon>
        <taxon>Metazoa</taxon>
        <taxon>Ecdysozoa</taxon>
        <taxon>Arthropoda</taxon>
        <taxon>Hexapoda</taxon>
        <taxon>Insecta</taxon>
        <taxon>Pterygota</taxon>
        <taxon>Neoptera</taxon>
        <taxon>Endopterygota</taxon>
        <taxon>Diptera</taxon>
        <taxon>Nematocera</taxon>
        <taxon>Chironomoidea</taxon>
        <taxon>Chironomidae</taxon>
        <taxon>Chironominae</taxon>
        <taxon>Chironomus</taxon>
    </lineage>
</organism>
<accession>A0A9N9RR92</accession>
<evidence type="ECO:0000256" key="1">
    <source>
        <dbReference type="SAM" id="MobiDB-lite"/>
    </source>
</evidence>
<dbReference type="AlphaFoldDB" id="A0A9N9RR92"/>
<feature type="region of interest" description="Disordered" evidence="1">
    <location>
        <begin position="78"/>
        <end position="103"/>
    </location>
</feature>
<evidence type="ECO:0000313" key="2">
    <source>
        <dbReference type="EMBL" id="CAG9801493.1"/>
    </source>
</evidence>
<proteinExistence type="predicted"/>
<evidence type="ECO:0000313" key="3">
    <source>
        <dbReference type="Proteomes" id="UP001153620"/>
    </source>
</evidence>